<reference evidence="2 3" key="1">
    <citation type="submission" date="2018-05" db="EMBL/GenBank/DDBJ databases">
        <title>Reference genomes for bee gut microbiota database.</title>
        <authorList>
            <person name="Ellegaard K.M."/>
        </authorList>
    </citation>
    <scope>NUCLEOTIDE SEQUENCE [LARGE SCALE GENOMIC DNA]</scope>
    <source>
        <strain evidence="2 3">ESL0172</strain>
    </source>
</reference>
<keyword evidence="3" id="KW-1185">Reference proteome</keyword>
<evidence type="ECO:0000313" key="3">
    <source>
        <dbReference type="Proteomes" id="UP000247673"/>
    </source>
</evidence>
<accession>A0A2V4DSP7</accession>
<comment type="caution">
    <text evidence="2">The sequence shown here is derived from an EMBL/GenBank/DDBJ whole genome shotgun (WGS) entry which is preliminary data.</text>
</comment>
<dbReference type="RefSeq" id="WP_110447387.1">
    <property type="nucleotide sequence ID" value="NZ_CP132381.1"/>
</dbReference>
<evidence type="ECO:0000313" key="2">
    <source>
        <dbReference type="EMBL" id="PXY91416.1"/>
    </source>
</evidence>
<proteinExistence type="predicted"/>
<dbReference type="InterPro" id="IPR046787">
    <property type="entry name" value="DnaT_2"/>
</dbReference>
<dbReference type="AlphaFoldDB" id="A0A2V4DSP7"/>
<dbReference type="Pfam" id="PF20557">
    <property type="entry name" value="DnaT_2"/>
    <property type="match status" value="1"/>
</dbReference>
<organism evidence="2 3">
    <name type="scientific">Gilliamella apis</name>
    <dbReference type="NCBI Taxonomy" id="1970738"/>
    <lineage>
        <taxon>Bacteria</taxon>
        <taxon>Pseudomonadati</taxon>
        <taxon>Pseudomonadota</taxon>
        <taxon>Gammaproteobacteria</taxon>
        <taxon>Orbales</taxon>
        <taxon>Orbaceae</taxon>
        <taxon>Gilliamella</taxon>
    </lineage>
</organism>
<dbReference type="EMBL" id="QGLO01000004">
    <property type="protein sequence ID" value="PXY91416.1"/>
    <property type="molecule type" value="Genomic_DNA"/>
</dbReference>
<protein>
    <recommendedName>
        <fullName evidence="1">Putative DnaT-like domain-containing protein</fullName>
    </recommendedName>
</protein>
<feature type="domain" description="Putative DnaT-like" evidence="1">
    <location>
        <begin position="6"/>
        <end position="159"/>
    </location>
</feature>
<dbReference type="Proteomes" id="UP000247673">
    <property type="component" value="Unassembled WGS sequence"/>
</dbReference>
<gene>
    <name evidence="2" type="ORF">DKK78_03535</name>
</gene>
<evidence type="ECO:0000259" key="1">
    <source>
        <dbReference type="Pfam" id="PF20557"/>
    </source>
</evidence>
<sequence>MINTDPNSSDFNSYASIEELEAFAQARGITLPDNKESLLIKAMDYLNGINWVGKKAKLEQPLSFPRKDIVLDGYLLPSGVIPVQVVKAQCMLAIEAIAGDLLSSVRDAPIQSESIAGALSVTYAIDKSGFIPRYPAVISTLRGLVIGEGFSINCIAERG</sequence>
<dbReference type="OrthoDB" id="6507212at2"/>
<name>A0A2V4DSP7_9GAMM</name>